<evidence type="ECO:0000256" key="7">
    <source>
        <dbReference type="ARBA" id="ARBA00022692"/>
    </source>
</evidence>
<comment type="caution">
    <text evidence="13">The sequence shown here is derived from an EMBL/GenBank/DDBJ whole genome shotgun (WGS) entry which is preliminary data.</text>
</comment>
<evidence type="ECO:0000256" key="5">
    <source>
        <dbReference type="ARBA" id="ARBA00022475"/>
    </source>
</evidence>
<evidence type="ECO:0000256" key="6">
    <source>
        <dbReference type="ARBA" id="ARBA00022519"/>
    </source>
</evidence>
<comment type="similarity">
    <text evidence="2">Belongs to the binding-protein-dependent transport system permease family. AraH/RbsC subfamily.</text>
</comment>
<dbReference type="RefSeq" id="WP_064053040.1">
    <property type="nucleotide sequence ID" value="NZ_RBPW01000024.1"/>
</dbReference>
<keyword evidence="6" id="KW-0997">Cell inner membrane</keyword>
<keyword evidence="8 12" id="KW-1133">Transmembrane helix</keyword>
<keyword evidence="14" id="KW-1185">Reference proteome</keyword>
<dbReference type="InterPro" id="IPR001851">
    <property type="entry name" value="ABC_transp_permease"/>
</dbReference>
<feature type="transmembrane region" description="Helical" evidence="12">
    <location>
        <begin position="94"/>
        <end position="111"/>
    </location>
</feature>
<dbReference type="GO" id="GO:0022857">
    <property type="term" value="F:transmembrane transporter activity"/>
    <property type="evidence" value="ECO:0007669"/>
    <property type="project" value="InterPro"/>
</dbReference>
<dbReference type="PANTHER" id="PTHR32196:SF71">
    <property type="entry name" value="AUTOINDUCER 2 IMPORT SYSTEM PERMEASE PROTEIN LSRD"/>
    <property type="match status" value="1"/>
</dbReference>
<feature type="transmembrane region" description="Helical" evidence="12">
    <location>
        <begin position="232"/>
        <end position="254"/>
    </location>
</feature>
<evidence type="ECO:0000256" key="1">
    <source>
        <dbReference type="ARBA" id="ARBA00004429"/>
    </source>
</evidence>
<reference evidence="13 14" key="1">
    <citation type="submission" date="2018-08" db="EMBL/GenBank/DDBJ databases">
        <title>Recombination of ecologically and evolutionarily significant loci maintains genetic cohesion in the Pseudomonas syringae species complex.</title>
        <authorList>
            <person name="Dillon M."/>
            <person name="Thakur S."/>
            <person name="Almeida R.N.D."/>
            <person name="Weir B.S."/>
            <person name="Guttman D.S."/>
        </authorList>
    </citation>
    <scope>NUCLEOTIDE SEQUENCE [LARGE SCALE GENOMIC DNA]</scope>
    <source>
        <strain evidence="13 14">ICMP 3555</strain>
    </source>
</reference>
<keyword evidence="9 12" id="KW-0472">Membrane</keyword>
<protein>
    <recommendedName>
        <fullName evidence="11">Autoinducer 2 import system permease protein LsrD</fullName>
    </recommendedName>
</protein>
<comment type="subunit">
    <text evidence="3">The complex is composed of two ATP-binding proteins (LsrA), two transmembrane proteins (LsrC and LsrD) and a solute-binding protein (LsrB).</text>
</comment>
<evidence type="ECO:0000256" key="9">
    <source>
        <dbReference type="ARBA" id="ARBA00023136"/>
    </source>
</evidence>
<feature type="transmembrane region" description="Helical" evidence="12">
    <location>
        <begin position="117"/>
        <end position="136"/>
    </location>
</feature>
<evidence type="ECO:0000256" key="10">
    <source>
        <dbReference type="ARBA" id="ARBA00025439"/>
    </source>
</evidence>
<accession>A0A3M3X6H5</accession>
<name>A0A3M3X6H5_PSEMA</name>
<feature type="transmembrane region" description="Helical" evidence="12">
    <location>
        <begin position="314"/>
        <end position="338"/>
    </location>
</feature>
<feature type="transmembrane region" description="Helical" evidence="12">
    <location>
        <begin position="266"/>
        <end position="282"/>
    </location>
</feature>
<dbReference type="EMBL" id="RBQF01000408">
    <property type="protein sequence ID" value="RMP00035.1"/>
    <property type="molecule type" value="Genomic_DNA"/>
</dbReference>
<evidence type="ECO:0000313" key="13">
    <source>
        <dbReference type="EMBL" id="RMP00035.1"/>
    </source>
</evidence>
<comment type="function">
    <text evidence="10">Part of the ABC transporter complex LsrABCD involved in autoinducer 2 (AI-2) import. Probably responsible for the translocation of the substrate across the membrane.</text>
</comment>
<feature type="transmembrane region" description="Helical" evidence="12">
    <location>
        <begin position="183"/>
        <end position="202"/>
    </location>
</feature>
<feature type="transmembrane region" description="Helical" evidence="12">
    <location>
        <begin position="66"/>
        <end position="87"/>
    </location>
</feature>
<organism evidence="13 14">
    <name type="scientific">Pseudomonas marginalis pv. marginalis</name>
    <dbReference type="NCBI Taxonomy" id="97473"/>
    <lineage>
        <taxon>Bacteria</taxon>
        <taxon>Pseudomonadati</taxon>
        <taxon>Pseudomonadota</taxon>
        <taxon>Gammaproteobacteria</taxon>
        <taxon>Pseudomonadales</taxon>
        <taxon>Pseudomonadaceae</taxon>
        <taxon>Pseudomonas</taxon>
    </lineage>
</organism>
<evidence type="ECO:0000256" key="11">
    <source>
        <dbReference type="ARBA" id="ARBA00039381"/>
    </source>
</evidence>
<evidence type="ECO:0000256" key="2">
    <source>
        <dbReference type="ARBA" id="ARBA00007942"/>
    </source>
</evidence>
<gene>
    <name evidence="13" type="ORF">ALQ29_02954</name>
</gene>
<dbReference type="AlphaFoldDB" id="A0A3M3X6H5"/>
<feature type="transmembrane region" description="Helical" evidence="12">
    <location>
        <begin position="143"/>
        <end position="163"/>
    </location>
</feature>
<evidence type="ECO:0000256" key="3">
    <source>
        <dbReference type="ARBA" id="ARBA00011262"/>
    </source>
</evidence>
<dbReference type="Pfam" id="PF02653">
    <property type="entry name" value="BPD_transp_2"/>
    <property type="match status" value="1"/>
</dbReference>
<keyword evidence="4" id="KW-0813">Transport</keyword>
<feature type="transmembrane region" description="Helical" evidence="12">
    <location>
        <begin position="34"/>
        <end position="54"/>
    </location>
</feature>
<feature type="transmembrane region" description="Helical" evidence="12">
    <location>
        <begin position="289"/>
        <end position="308"/>
    </location>
</feature>
<keyword evidence="7 12" id="KW-0812">Transmembrane</keyword>
<evidence type="ECO:0000256" key="8">
    <source>
        <dbReference type="ARBA" id="ARBA00022989"/>
    </source>
</evidence>
<keyword evidence="5" id="KW-1003">Cell membrane</keyword>
<proteinExistence type="inferred from homology"/>
<dbReference type="Proteomes" id="UP000276587">
    <property type="component" value="Unassembled WGS sequence"/>
</dbReference>
<evidence type="ECO:0000256" key="12">
    <source>
        <dbReference type="SAM" id="Phobius"/>
    </source>
</evidence>
<dbReference type="CDD" id="cd06579">
    <property type="entry name" value="TM_PBP1_transp_AraH_like"/>
    <property type="match status" value="1"/>
</dbReference>
<dbReference type="GO" id="GO:0005886">
    <property type="term" value="C:plasma membrane"/>
    <property type="evidence" value="ECO:0007669"/>
    <property type="project" value="UniProtKB-SubCell"/>
</dbReference>
<comment type="subcellular location">
    <subcellularLocation>
        <location evidence="1">Cell inner membrane</location>
        <topology evidence="1">Multi-pass membrane protein</topology>
    </subcellularLocation>
</comment>
<evidence type="ECO:0000313" key="14">
    <source>
        <dbReference type="Proteomes" id="UP000276587"/>
    </source>
</evidence>
<evidence type="ECO:0000256" key="4">
    <source>
        <dbReference type="ARBA" id="ARBA00022448"/>
    </source>
</evidence>
<dbReference type="PANTHER" id="PTHR32196">
    <property type="entry name" value="ABC TRANSPORTER PERMEASE PROTEIN YPHD-RELATED-RELATED"/>
    <property type="match status" value="1"/>
</dbReference>
<sequence>MNSGSIESTEALQVTAMNKGLTDTRTSARISREALNIGGVFLLCIIALFVARWVNPNASSSQQLETVLILGAFLIVVAFGQGLVVLIGGLDLSIPSVITLGGILTTAWVGVDGEEWKLLIVLGVCAAVGALNGLGVAVFKVPAFIMTLAMGIIVYSLSLGATGGAPSGTSPDHLTWLMTARTFGVPVIITFTLFGAAIAYILQARTRFGTRLYALGSNPVAARFAGLHTVRLTVMTYALCALLAGITGMLLVGYSNGATLRMGEPFLLPSVAAVVIGGSAISGGRGSFLGTLAGALLLTVLDMIISSLGFSQGWRTIICGAIILFAILLQHEGAMDYLRSIQRRKSKAMA</sequence>